<dbReference type="InterPro" id="IPR000182">
    <property type="entry name" value="GNAT_dom"/>
</dbReference>
<evidence type="ECO:0000313" key="6">
    <source>
        <dbReference type="Proteomes" id="UP000297998"/>
    </source>
</evidence>
<evidence type="ECO:0000259" key="4">
    <source>
        <dbReference type="PROSITE" id="PS51186"/>
    </source>
</evidence>
<name>A0A4Z1BK77_9FLAO</name>
<dbReference type="SUPFAM" id="SSF55729">
    <property type="entry name" value="Acyl-CoA N-acyltransferases (Nat)"/>
    <property type="match status" value="1"/>
</dbReference>
<dbReference type="GO" id="GO:0016747">
    <property type="term" value="F:acyltransferase activity, transferring groups other than amino-acyl groups"/>
    <property type="evidence" value="ECO:0007669"/>
    <property type="project" value="InterPro"/>
</dbReference>
<comment type="similarity">
    <text evidence="3">Belongs to the acetyltransferase family. RimJ subfamily.</text>
</comment>
<dbReference type="EMBL" id="SRPE01000004">
    <property type="protein sequence ID" value="TGN28007.1"/>
    <property type="molecule type" value="Genomic_DNA"/>
</dbReference>
<dbReference type="Gene3D" id="3.40.630.30">
    <property type="match status" value="1"/>
</dbReference>
<dbReference type="PROSITE" id="PS51186">
    <property type="entry name" value="GNAT"/>
    <property type="match status" value="1"/>
</dbReference>
<dbReference type="AlphaFoldDB" id="A0A4Z1BK77"/>
<organism evidence="5 6">
    <name type="scientific">Empedobacter tilapiae</name>
    <dbReference type="NCBI Taxonomy" id="2491114"/>
    <lineage>
        <taxon>Bacteria</taxon>
        <taxon>Pseudomonadati</taxon>
        <taxon>Bacteroidota</taxon>
        <taxon>Flavobacteriia</taxon>
        <taxon>Flavobacteriales</taxon>
        <taxon>Weeksellaceae</taxon>
        <taxon>Empedobacter</taxon>
    </lineage>
</organism>
<dbReference type="PANTHER" id="PTHR43792">
    <property type="entry name" value="GNAT FAMILY, PUTATIVE (AFU_ORTHOLOGUE AFUA_3G00765)-RELATED-RELATED"/>
    <property type="match status" value="1"/>
</dbReference>
<dbReference type="RefSeq" id="WP_135835189.1">
    <property type="nucleotide sequence ID" value="NZ_CAUQWU010000003.1"/>
</dbReference>
<proteinExistence type="inferred from homology"/>
<gene>
    <name evidence="5" type="ORF">E4J94_07285</name>
</gene>
<dbReference type="Pfam" id="PF13302">
    <property type="entry name" value="Acetyltransf_3"/>
    <property type="match status" value="1"/>
</dbReference>
<evidence type="ECO:0000256" key="3">
    <source>
        <dbReference type="ARBA" id="ARBA00038502"/>
    </source>
</evidence>
<keyword evidence="6" id="KW-1185">Reference proteome</keyword>
<keyword evidence="1 5" id="KW-0808">Transferase</keyword>
<keyword evidence="2" id="KW-0012">Acyltransferase</keyword>
<dbReference type="InterPro" id="IPR016181">
    <property type="entry name" value="Acyl_CoA_acyltransferase"/>
</dbReference>
<evidence type="ECO:0000256" key="1">
    <source>
        <dbReference type="ARBA" id="ARBA00022679"/>
    </source>
</evidence>
<evidence type="ECO:0000256" key="2">
    <source>
        <dbReference type="ARBA" id="ARBA00023315"/>
    </source>
</evidence>
<protein>
    <submittedName>
        <fullName evidence="5">N-acetyltransferase</fullName>
    </submittedName>
</protein>
<reference evidence="5 6" key="1">
    <citation type="submission" date="2019-03" db="EMBL/GenBank/DDBJ databases">
        <title>Empedobacter tilapiae sp. nov., isolated from an intestine of Nile tilapia Oreochromis niloticus.</title>
        <authorList>
            <person name="Kim Y.-O."/>
            <person name="Yoon J.-H."/>
        </authorList>
    </citation>
    <scope>NUCLEOTIDE SEQUENCE [LARGE SCALE GENOMIC DNA]</scope>
    <source>
        <strain evidence="5 6">MRS2</strain>
    </source>
</reference>
<evidence type="ECO:0000313" key="5">
    <source>
        <dbReference type="EMBL" id="TGN28007.1"/>
    </source>
</evidence>
<sequence length="179" mass="20658">MEFTTERLILRPWTIADAEDLYNYAKDERVGPIAGWAPHKSVEESAEIIQTVFAQKEVYAVALKENNRAIGCIGILIGKNSNFEITETEGEVAYWIGVPFWGQGLIPEALNKIIEHAFETLKLTKLWCGFFKDNEKSKRAQEKCGFKHSHIIEKQFNPFLNDYQVEYVSRLTKAEWQNK</sequence>
<comment type="caution">
    <text evidence="5">The sequence shown here is derived from an EMBL/GenBank/DDBJ whole genome shotgun (WGS) entry which is preliminary data.</text>
</comment>
<dbReference type="OrthoDB" id="9811523at2"/>
<accession>A0A4Z1BK77</accession>
<dbReference type="PANTHER" id="PTHR43792:SF8">
    <property type="entry name" value="[RIBOSOMAL PROTEIN US5]-ALANINE N-ACETYLTRANSFERASE"/>
    <property type="match status" value="1"/>
</dbReference>
<dbReference type="InterPro" id="IPR051531">
    <property type="entry name" value="N-acetyltransferase"/>
</dbReference>
<feature type="domain" description="N-acetyltransferase" evidence="4">
    <location>
        <begin position="8"/>
        <end position="172"/>
    </location>
</feature>
<dbReference type="Proteomes" id="UP000297998">
    <property type="component" value="Unassembled WGS sequence"/>
</dbReference>